<dbReference type="GO" id="GO:0000062">
    <property type="term" value="F:fatty-acyl-CoA binding"/>
    <property type="evidence" value="ECO:0007669"/>
    <property type="project" value="InterPro"/>
</dbReference>
<dbReference type="InterPro" id="IPR014352">
    <property type="entry name" value="FERM/acyl-CoA-bd_prot_sf"/>
</dbReference>
<dbReference type="PANTHER" id="PTHR23310:SF62">
    <property type="entry name" value="ACYL-COA BINDING PROTEIN 1, ISOFORM A"/>
    <property type="match status" value="1"/>
</dbReference>
<dbReference type="PROSITE" id="PS51228">
    <property type="entry name" value="ACB_2"/>
    <property type="match status" value="1"/>
</dbReference>
<proteinExistence type="inferred from homology"/>
<feature type="domain" description="ACB" evidence="4">
    <location>
        <begin position="1"/>
        <end position="94"/>
    </location>
</feature>
<accession>A0A0D6QT57</accession>
<dbReference type="SUPFAM" id="SSF47027">
    <property type="entry name" value="Acyl-CoA binding protein"/>
    <property type="match status" value="1"/>
</dbReference>
<dbReference type="PANTHER" id="PTHR23310">
    <property type="entry name" value="ACYL-COA-BINDING PROTEIN, ACBP"/>
    <property type="match status" value="1"/>
</dbReference>
<dbReference type="Gene3D" id="1.20.80.10">
    <property type="match status" value="1"/>
</dbReference>
<dbReference type="InterPro" id="IPR000582">
    <property type="entry name" value="Acyl-CoA-binding_protein"/>
</dbReference>
<evidence type="ECO:0000256" key="3">
    <source>
        <dbReference type="SAM" id="MobiDB-lite"/>
    </source>
</evidence>
<sequence length="105" mass="11683">MARQTSPEFDAAVKASSQLSEKPSNDDLLAMYALFKQASQDPPIESAEKVGMFDLKGKAKRGAWQKIVDEGVTPEEAEQKYIALIEKMKETYKYDPSKAPEKVGK</sequence>
<dbReference type="GO" id="GO:0006631">
    <property type="term" value="P:fatty acid metabolic process"/>
    <property type="evidence" value="ECO:0007669"/>
    <property type="project" value="TreeGrafter"/>
</dbReference>
<comment type="similarity">
    <text evidence="1">Belongs to the ACBP family.</text>
</comment>
<dbReference type="AlphaFoldDB" id="A0A0D6QT57"/>
<organism evidence="5">
    <name type="scientific">Araucaria cunninghamii</name>
    <name type="common">Hoop pine</name>
    <name type="synonym">Moreton Bay pine</name>
    <dbReference type="NCBI Taxonomy" id="56994"/>
    <lineage>
        <taxon>Eukaryota</taxon>
        <taxon>Viridiplantae</taxon>
        <taxon>Streptophyta</taxon>
        <taxon>Embryophyta</taxon>
        <taxon>Tracheophyta</taxon>
        <taxon>Spermatophyta</taxon>
        <taxon>Pinopsida</taxon>
        <taxon>Pinidae</taxon>
        <taxon>Conifers II</taxon>
        <taxon>Araucariales</taxon>
        <taxon>Araucariaceae</taxon>
        <taxon>Araucaria</taxon>
    </lineage>
</organism>
<dbReference type="PRINTS" id="PR00689">
    <property type="entry name" value="ACOABINDINGP"/>
</dbReference>
<dbReference type="InterPro" id="IPR035984">
    <property type="entry name" value="Acyl-CoA-binding_sf"/>
</dbReference>
<dbReference type="EMBL" id="GCKF01062433">
    <property type="protein sequence ID" value="JAG92925.1"/>
    <property type="molecule type" value="Transcribed_RNA"/>
</dbReference>
<evidence type="ECO:0000256" key="2">
    <source>
        <dbReference type="ARBA" id="ARBA00023121"/>
    </source>
</evidence>
<evidence type="ECO:0000259" key="4">
    <source>
        <dbReference type="PROSITE" id="PS51228"/>
    </source>
</evidence>
<dbReference type="Pfam" id="PF00887">
    <property type="entry name" value="ACBP"/>
    <property type="match status" value="1"/>
</dbReference>
<feature type="region of interest" description="Disordered" evidence="3">
    <location>
        <begin position="1"/>
        <end position="20"/>
    </location>
</feature>
<reference evidence="5" key="1">
    <citation type="submission" date="2015-03" db="EMBL/GenBank/DDBJ databases">
        <title>A transcriptome of Araucaria cunninghamii, an australian fine timber species.</title>
        <authorList>
            <person name="Jing Yi C.J.Y."/>
            <person name="Yin San L.Y.S."/>
            <person name="Abdul Karim S.S."/>
            <person name="Wan Azmi N.N."/>
            <person name="Hercus R.R."/>
            <person name="Croft L.L."/>
        </authorList>
    </citation>
    <scope>NUCLEOTIDE SEQUENCE</scope>
    <source>
        <strain evidence="5">MI0301</strain>
        <tissue evidence="5">Leaf</tissue>
    </source>
</reference>
<protein>
    <recommendedName>
        <fullName evidence="4">ACB domain-containing protein</fullName>
    </recommendedName>
</protein>
<name>A0A0D6QT57_ARACU</name>
<keyword evidence="2" id="KW-0446">Lipid-binding</keyword>
<evidence type="ECO:0000256" key="1">
    <source>
        <dbReference type="ARBA" id="ARBA00005567"/>
    </source>
</evidence>
<evidence type="ECO:0000313" key="5">
    <source>
        <dbReference type="EMBL" id="JAG92925.1"/>
    </source>
</evidence>